<dbReference type="PROSITE" id="PS01108">
    <property type="entry name" value="RIBOSOMAL_L24"/>
    <property type="match status" value="1"/>
</dbReference>
<keyword evidence="9" id="KW-1185">Reference proteome</keyword>
<reference evidence="8 9" key="1">
    <citation type="journal article" date="2011" name="J. Bacteriol.">
        <title>Complete genome sequences of two hemotropic Mycoplasmas, Mycoplasma haemofelis strain Ohio2 and Mycoplasma suis strain Illinois.</title>
        <authorList>
            <person name="Messick J.B."/>
            <person name="Santos A.P."/>
            <person name="Guimaraes A.M."/>
        </authorList>
    </citation>
    <scope>NUCLEOTIDE SEQUENCE [LARGE SCALE GENOMIC DNA]</scope>
    <source>
        <strain evidence="8 9">Illinois</strain>
    </source>
</reference>
<dbReference type="AlphaFoldDB" id="F0QR46"/>
<dbReference type="CDD" id="cd06089">
    <property type="entry name" value="KOW_RPL26"/>
    <property type="match status" value="1"/>
</dbReference>
<evidence type="ECO:0000313" key="9">
    <source>
        <dbReference type="Proteomes" id="UP000007484"/>
    </source>
</evidence>
<dbReference type="InterPro" id="IPR041988">
    <property type="entry name" value="Ribosomal_uL24_KOW"/>
</dbReference>
<keyword evidence="5" id="KW-0694">RNA-binding</keyword>
<dbReference type="HAMAP" id="MF_01326_B">
    <property type="entry name" value="Ribosomal_uL24_B"/>
    <property type="match status" value="1"/>
</dbReference>
<proteinExistence type="inferred from homology"/>
<dbReference type="Pfam" id="PF00467">
    <property type="entry name" value="KOW"/>
    <property type="match status" value="1"/>
</dbReference>
<dbReference type="GO" id="GO:0003735">
    <property type="term" value="F:structural constituent of ribosome"/>
    <property type="evidence" value="ECO:0007669"/>
    <property type="project" value="InterPro"/>
</dbReference>
<comment type="function">
    <text evidence="5">One of two assembly initiator proteins, it binds directly to the 5'-end of the 23S rRNA, where it nucleates assembly of the 50S subunit.</text>
</comment>
<evidence type="ECO:0000256" key="5">
    <source>
        <dbReference type="HAMAP-Rule" id="MF_01326"/>
    </source>
</evidence>
<dbReference type="Proteomes" id="UP000007484">
    <property type="component" value="Chromosome"/>
</dbReference>
<protein>
    <recommendedName>
        <fullName evidence="4 5">Large ribosomal subunit protein uL24</fullName>
    </recommendedName>
</protein>
<dbReference type="Gene3D" id="2.30.30.30">
    <property type="match status" value="1"/>
</dbReference>
<dbReference type="InterPro" id="IPR005824">
    <property type="entry name" value="KOW"/>
</dbReference>
<dbReference type="PANTHER" id="PTHR12903">
    <property type="entry name" value="MITOCHONDRIAL RIBOSOMAL PROTEIN L24"/>
    <property type="match status" value="1"/>
</dbReference>
<dbReference type="EMBL" id="CP002525">
    <property type="protein sequence ID" value="ADX97966.1"/>
    <property type="molecule type" value="Genomic_DNA"/>
</dbReference>
<sequence>MKRLKKGDQVMVMTGKEKGKQGKIKQIIVDKQRAVVEGVNSCRVYKKNRGAVDMERPIHLSNLALMSGGRKSEPMKVSYIVKDGKKEKVNRKSNKE</sequence>
<comment type="function">
    <text evidence="5">One of the proteins that surrounds the polypeptide exit tunnel on the outside of the subunit.</text>
</comment>
<evidence type="ECO:0000256" key="1">
    <source>
        <dbReference type="ARBA" id="ARBA00010618"/>
    </source>
</evidence>
<keyword evidence="3 5" id="KW-0687">Ribonucleoprotein</keyword>
<keyword evidence="2 5" id="KW-0689">Ribosomal protein</keyword>
<dbReference type="STRING" id="768700.MSU_0430"/>
<dbReference type="Pfam" id="PF17136">
    <property type="entry name" value="ribosomal_L24"/>
    <property type="match status" value="1"/>
</dbReference>
<comment type="subunit">
    <text evidence="5">Part of the 50S ribosomal subunit.</text>
</comment>
<dbReference type="GO" id="GO:0006412">
    <property type="term" value="P:translation"/>
    <property type="evidence" value="ECO:0007669"/>
    <property type="project" value="UniProtKB-UniRule"/>
</dbReference>
<dbReference type="GO" id="GO:1990904">
    <property type="term" value="C:ribonucleoprotein complex"/>
    <property type="evidence" value="ECO:0007669"/>
    <property type="project" value="UniProtKB-KW"/>
</dbReference>
<evidence type="ECO:0000256" key="3">
    <source>
        <dbReference type="ARBA" id="ARBA00023274"/>
    </source>
</evidence>
<gene>
    <name evidence="5 8" type="primary">rplX</name>
    <name evidence="8" type="ordered locus">MSU_0430</name>
</gene>
<keyword evidence="5" id="KW-0699">rRNA-binding</keyword>
<name>F0QR46_MYCSL</name>
<dbReference type="InterPro" id="IPR008991">
    <property type="entry name" value="Translation_prot_SH3-like_sf"/>
</dbReference>
<dbReference type="InterPro" id="IPR005825">
    <property type="entry name" value="Ribosomal_uL24_CS"/>
</dbReference>
<evidence type="ECO:0000259" key="7">
    <source>
        <dbReference type="SMART" id="SM00739"/>
    </source>
</evidence>
<dbReference type="KEGG" id="mss:MSU_0430"/>
<comment type="similarity">
    <text evidence="1 5 6">Belongs to the universal ribosomal protein uL24 family.</text>
</comment>
<evidence type="ECO:0000313" key="8">
    <source>
        <dbReference type="EMBL" id="ADX97966.1"/>
    </source>
</evidence>
<dbReference type="NCBIfam" id="TIGR01079">
    <property type="entry name" value="rplX_bact"/>
    <property type="match status" value="1"/>
</dbReference>
<dbReference type="InterPro" id="IPR003256">
    <property type="entry name" value="Ribosomal_uL24"/>
</dbReference>
<evidence type="ECO:0000256" key="4">
    <source>
        <dbReference type="ARBA" id="ARBA00035206"/>
    </source>
</evidence>
<feature type="domain" description="KOW" evidence="7">
    <location>
        <begin position="3"/>
        <end position="30"/>
    </location>
</feature>
<organism evidence="8 9">
    <name type="scientific">Mycoplasma suis (strain Illinois)</name>
    <dbReference type="NCBI Taxonomy" id="768700"/>
    <lineage>
        <taxon>Bacteria</taxon>
        <taxon>Bacillati</taxon>
        <taxon>Mycoplasmatota</taxon>
        <taxon>Mollicutes</taxon>
        <taxon>Mycoplasmataceae</taxon>
        <taxon>Mycoplasma</taxon>
    </lineage>
</organism>
<evidence type="ECO:0000256" key="6">
    <source>
        <dbReference type="RuleBase" id="RU003477"/>
    </source>
</evidence>
<dbReference type="InterPro" id="IPR057264">
    <property type="entry name" value="Ribosomal_uL24_C"/>
</dbReference>
<dbReference type="SMART" id="SM00739">
    <property type="entry name" value="KOW"/>
    <property type="match status" value="1"/>
</dbReference>
<evidence type="ECO:0000256" key="2">
    <source>
        <dbReference type="ARBA" id="ARBA00022980"/>
    </source>
</evidence>
<dbReference type="GO" id="GO:0005840">
    <property type="term" value="C:ribosome"/>
    <property type="evidence" value="ECO:0007669"/>
    <property type="project" value="UniProtKB-KW"/>
</dbReference>
<dbReference type="InterPro" id="IPR014722">
    <property type="entry name" value="Rib_uL2_dom2"/>
</dbReference>
<dbReference type="SUPFAM" id="SSF50104">
    <property type="entry name" value="Translation proteins SH3-like domain"/>
    <property type="match status" value="1"/>
</dbReference>
<accession>F0QR46</accession>
<dbReference type="HOGENOM" id="CLU_093315_2_2_14"/>
<dbReference type="RefSeq" id="WP_013609066.1">
    <property type="nucleotide sequence ID" value="NC_015155.1"/>
</dbReference>
<dbReference type="GO" id="GO:0019843">
    <property type="term" value="F:rRNA binding"/>
    <property type="evidence" value="ECO:0007669"/>
    <property type="project" value="UniProtKB-UniRule"/>
</dbReference>